<dbReference type="SUPFAM" id="SSF82607">
    <property type="entry name" value="YbaB-like"/>
    <property type="match status" value="1"/>
</dbReference>
<evidence type="ECO:0000256" key="3">
    <source>
        <dbReference type="SAM" id="Coils"/>
    </source>
</evidence>
<organism evidence="4 5">
    <name type="scientific">candidate division KSB3 bacterium</name>
    <dbReference type="NCBI Taxonomy" id="2044937"/>
    <lineage>
        <taxon>Bacteria</taxon>
        <taxon>candidate division KSB3</taxon>
    </lineage>
</organism>
<dbReference type="NCBIfam" id="TIGR00103">
    <property type="entry name" value="DNA_YbaB_EbfC"/>
    <property type="match status" value="1"/>
</dbReference>
<keyword evidence="3" id="KW-0175">Coiled coil</keyword>
<dbReference type="PANTHER" id="PTHR33449">
    <property type="entry name" value="NUCLEOID-ASSOCIATED PROTEIN YBAB"/>
    <property type="match status" value="1"/>
</dbReference>
<dbReference type="HAMAP" id="MF_00274">
    <property type="entry name" value="DNA_YbaB_EbfC"/>
    <property type="match status" value="1"/>
</dbReference>
<proteinExistence type="inferred from homology"/>
<comment type="function">
    <text evidence="2">Binds to DNA and alters its conformation. May be involved in regulation of gene expression, nucleoid organization and DNA protection.</text>
</comment>
<dbReference type="Proteomes" id="UP000230821">
    <property type="component" value="Unassembled WGS sequence"/>
</dbReference>
<comment type="subunit">
    <text evidence="2">Homodimer.</text>
</comment>
<dbReference type="PANTHER" id="PTHR33449:SF1">
    <property type="entry name" value="NUCLEOID-ASSOCIATED PROTEIN YBAB"/>
    <property type="match status" value="1"/>
</dbReference>
<reference evidence="4 5" key="1">
    <citation type="submission" date="2017-10" db="EMBL/GenBank/DDBJ databases">
        <title>Novel microbial diversity and functional potential in the marine mammal oral microbiome.</title>
        <authorList>
            <person name="Dudek N.K."/>
            <person name="Sun C.L."/>
            <person name="Burstein D."/>
            <person name="Kantor R.S."/>
            <person name="Aliaga Goltsman D.S."/>
            <person name="Bik E.M."/>
            <person name="Thomas B.C."/>
            <person name="Banfield J.F."/>
            <person name="Relman D.A."/>
        </authorList>
    </citation>
    <scope>NUCLEOTIDE SEQUENCE [LARGE SCALE GENOMIC DNA]</scope>
    <source>
        <strain evidence="4">DOLJORAL78_47_16</strain>
    </source>
</reference>
<name>A0A2G6KDU8_9BACT</name>
<accession>A0A2G6KDU8</accession>
<protein>
    <recommendedName>
        <fullName evidence="2">Nucleoid-associated protein CSA56_10170</fullName>
    </recommendedName>
</protein>
<sequence length="100" mass="10626">MGNLMKQMQDVQAKLAEIEEELAEQSVEGTAGGGMVTVVANGKQDIETVNIEPDLLTADEADMLQDMIVAATNQALEASRHLRAEKMSALTGGLKIPGLM</sequence>
<gene>
    <name evidence="4" type="ORF">CSA56_10170</name>
</gene>
<dbReference type="EMBL" id="PDSK01000094">
    <property type="protein sequence ID" value="PIE33866.1"/>
    <property type="molecule type" value="Genomic_DNA"/>
</dbReference>
<keyword evidence="2" id="KW-0963">Cytoplasm</keyword>
<dbReference type="Gene3D" id="3.30.1310.10">
    <property type="entry name" value="Nucleoid-associated protein YbaB-like domain"/>
    <property type="match status" value="1"/>
</dbReference>
<dbReference type="GO" id="GO:0003677">
    <property type="term" value="F:DNA binding"/>
    <property type="evidence" value="ECO:0007669"/>
    <property type="project" value="UniProtKB-UniRule"/>
</dbReference>
<dbReference type="GO" id="GO:0043590">
    <property type="term" value="C:bacterial nucleoid"/>
    <property type="evidence" value="ECO:0007669"/>
    <property type="project" value="UniProtKB-UniRule"/>
</dbReference>
<evidence type="ECO:0000256" key="1">
    <source>
        <dbReference type="ARBA" id="ARBA00023125"/>
    </source>
</evidence>
<dbReference type="GO" id="GO:0005829">
    <property type="term" value="C:cytosol"/>
    <property type="evidence" value="ECO:0007669"/>
    <property type="project" value="TreeGrafter"/>
</dbReference>
<dbReference type="InterPro" id="IPR004401">
    <property type="entry name" value="YbaB/EbfC"/>
</dbReference>
<comment type="caution">
    <text evidence="4">The sequence shown here is derived from an EMBL/GenBank/DDBJ whole genome shotgun (WGS) entry which is preliminary data.</text>
</comment>
<dbReference type="Pfam" id="PF02575">
    <property type="entry name" value="YbaB_DNA_bd"/>
    <property type="match status" value="1"/>
</dbReference>
<keyword evidence="1 2" id="KW-0238">DNA-binding</keyword>
<dbReference type="InterPro" id="IPR036894">
    <property type="entry name" value="YbaB-like_sf"/>
</dbReference>
<comment type="similarity">
    <text evidence="2">Belongs to the YbaB/EbfC family.</text>
</comment>
<evidence type="ECO:0000313" key="4">
    <source>
        <dbReference type="EMBL" id="PIE33866.1"/>
    </source>
</evidence>
<dbReference type="AlphaFoldDB" id="A0A2G6KDU8"/>
<dbReference type="PIRSF" id="PIRSF004555">
    <property type="entry name" value="UCP004555"/>
    <property type="match status" value="1"/>
</dbReference>
<evidence type="ECO:0000256" key="2">
    <source>
        <dbReference type="HAMAP-Rule" id="MF_00274"/>
    </source>
</evidence>
<feature type="coiled-coil region" evidence="3">
    <location>
        <begin position="1"/>
        <end position="28"/>
    </location>
</feature>
<comment type="subcellular location">
    <subcellularLocation>
        <location evidence="2">Cytoplasm</location>
        <location evidence="2">Nucleoid</location>
    </subcellularLocation>
</comment>
<evidence type="ECO:0000313" key="5">
    <source>
        <dbReference type="Proteomes" id="UP000230821"/>
    </source>
</evidence>